<dbReference type="Pfam" id="PF13202">
    <property type="entry name" value="EF-hand_5"/>
    <property type="match status" value="2"/>
</dbReference>
<dbReference type="RefSeq" id="WP_271053801.1">
    <property type="nucleotide sequence ID" value="NZ_JAQIIO010000003.1"/>
</dbReference>
<evidence type="ECO:0000259" key="2">
    <source>
        <dbReference type="PROSITE" id="PS50222"/>
    </source>
</evidence>
<feature type="domain" description="EF-hand" evidence="2">
    <location>
        <begin position="153"/>
        <end position="188"/>
    </location>
</feature>
<accession>A0ABT4W302</accession>
<dbReference type="InterPro" id="IPR018247">
    <property type="entry name" value="EF_Hand_1_Ca_BS"/>
</dbReference>
<feature type="signal peptide" evidence="1">
    <location>
        <begin position="1"/>
        <end position="27"/>
    </location>
</feature>
<dbReference type="SUPFAM" id="SSF47473">
    <property type="entry name" value="EF-hand"/>
    <property type="match status" value="1"/>
</dbReference>
<name>A0ABT4W302_9RHOB</name>
<dbReference type="SMART" id="SM00054">
    <property type="entry name" value="EFh"/>
    <property type="match status" value="2"/>
</dbReference>
<proteinExistence type="predicted"/>
<evidence type="ECO:0000313" key="3">
    <source>
        <dbReference type="EMBL" id="MDA5094113.1"/>
    </source>
</evidence>
<evidence type="ECO:0000256" key="1">
    <source>
        <dbReference type="SAM" id="SignalP"/>
    </source>
</evidence>
<protein>
    <recommendedName>
        <fullName evidence="2">EF-hand domain-containing protein</fullName>
    </recommendedName>
</protein>
<dbReference type="PROSITE" id="PS00018">
    <property type="entry name" value="EF_HAND_1"/>
    <property type="match status" value="2"/>
</dbReference>
<sequence length="202" mass="22080">MKRATKIAAIALLSGTVVTLTSMGASAHGGKDGPKGMGGKMGGFGQFMQMEFADLDVDKSGLITSEDLQAKAQARFDGADANGDGELGLDEIKAHVNAIAKERMEQRHASKDGRGHGANAPRMEKKIEWIASRMLDKRDADNNGTLSMDELMPDQARFDRMIDRFDVDDDNAISAAEFDEAQKEIWMRMQHRNGEGKHGRRG</sequence>
<keyword evidence="4" id="KW-1185">Reference proteome</keyword>
<organism evidence="3 4">
    <name type="scientific">Aliiroseovarius salicola</name>
    <dbReference type="NCBI Taxonomy" id="3009082"/>
    <lineage>
        <taxon>Bacteria</taxon>
        <taxon>Pseudomonadati</taxon>
        <taxon>Pseudomonadota</taxon>
        <taxon>Alphaproteobacteria</taxon>
        <taxon>Rhodobacterales</taxon>
        <taxon>Paracoccaceae</taxon>
        <taxon>Aliiroseovarius</taxon>
    </lineage>
</organism>
<evidence type="ECO:0000313" key="4">
    <source>
        <dbReference type="Proteomes" id="UP001528040"/>
    </source>
</evidence>
<dbReference type="InterPro" id="IPR002048">
    <property type="entry name" value="EF_hand_dom"/>
</dbReference>
<dbReference type="EMBL" id="JAQIIO010000003">
    <property type="protein sequence ID" value="MDA5094113.1"/>
    <property type="molecule type" value="Genomic_DNA"/>
</dbReference>
<comment type="caution">
    <text evidence="3">The sequence shown here is derived from an EMBL/GenBank/DDBJ whole genome shotgun (WGS) entry which is preliminary data.</text>
</comment>
<reference evidence="3 4" key="1">
    <citation type="submission" date="2023-01" db="EMBL/GenBank/DDBJ databases">
        <authorList>
            <person name="Yoon J.-W."/>
        </authorList>
    </citation>
    <scope>NUCLEOTIDE SEQUENCE [LARGE SCALE GENOMIC DNA]</scope>
    <source>
        <strain evidence="3 4">KMU-50</strain>
    </source>
</reference>
<dbReference type="Proteomes" id="UP001528040">
    <property type="component" value="Unassembled WGS sequence"/>
</dbReference>
<gene>
    <name evidence="3" type="ORF">O2N63_08420</name>
</gene>
<keyword evidence="1" id="KW-0732">Signal</keyword>
<feature type="chain" id="PRO_5046625959" description="EF-hand domain-containing protein" evidence="1">
    <location>
        <begin position="28"/>
        <end position="202"/>
    </location>
</feature>
<feature type="domain" description="EF-hand" evidence="2">
    <location>
        <begin position="67"/>
        <end position="102"/>
    </location>
</feature>
<dbReference type="InterPro" id="IPR011992">
    <property type="entry name" value="EF-hand-dom_pair"/>
</dbReference>
<dbReference type="PROSITE" id="PS50222">
    <property type="entry name" value="EF_HAND_2"/>
    <property type="match status" value="2"/>
</dbReference>
<dbReference type="Gene3D" id="1.10.238.10">
    <property type="entry name" value="EF-hand"/>
    <property type="match status" value="2"/>
</dbReference>